<dbReference type="Gene3D" id="3.40.50.300">
    <property type="entry name" value="P-loop containing nucleotide triphosphate hydrolases"/>
    <property type="match status" value="1"/>
</dbReference>
<feature type="domain" description="Tr-type G" evidence="12">
    <location>
        <begin position="358"/>
        <end position="537"/>
    </location>
</feature>
<evidence type="ECO:0000256" key="3">
    <source>
        <dbReference type="ARBA" id="ARBA00022540"/>
    </source>
</evidence>
<comment type="function">
    <text evidence="9">One of the essential components for the initiation of protein synthesis. Protects formylmethionyl-tRNA from spontaneous hydrolysis and promotes its binding to the 30S ribosomal subunits. Also involved in the hydrolysis of GTP during the formation of the 70S ribosomal complex.</text>
</comment>
<comment type="similarity">
    <text evidence="2">Belongs to the TRAFAC class translation factor GTPase superfamily. Classic translation factor GTPase family. IF-2 subfamily.</text>
</comment>
<sequence>MHRHRKVWPIVRASCAPSRSAATAAKTKPRPADDSISRPATLGKWALPPLSPSAPFSGSTAFAGTSSSGSKPSGVAKWALPPARGTGAIPKSTAPSPQPGLASTRWSPLSATNTPNKWARSAAQSQPQNTRPPRTESRLQRDLAPHQDPAAHRSYKSPSSSERSNPRQSQSHRSTPIAGSSNLRSASDSSSSTPQSIPRFKARESWEGSPTLKNTDANRTNAQKARPERPSRATFKERGSLLSTVRQDEPPPTSIQNRDVKKVKKNVVVEKKVSADVYIPSTVSVGALARLLGVRLEQLQHKMRLAGMAEEAEYDHVLTSDYAVLLAEEFGRNPIVNDEAAFDIFPPPPHPDPSSLKGRPPVVTIMGHVDHGKTTLLDTLRASSVAKGEAGGITQHIGAFSVPVPASAGNAAGPQSITFLDTPGHAAFSAMRARGARVTDIVVLVVAADDGIMPQTKEVINLIKKDEGKIGVVVAINKVDKPGIDVETVQKALLAENIQLEVFGGDIPSVEVSGLTGHGLPTLVETISAIAEMQDLRAERDGPVQGYVLESKVHKGLGPVATVLVLRGCLKPGSHIISGLSHAKVRVMNDSTGVSVKAAYPGMAITVSGWKTLPDAGDEVLQGTEAEVKKALANRQRKAEIEATLVDVEAINASRRQERERRELALELGEAATKTSVQDSEQGPKELRLIIKADVSGSAEAVQGALQGIGNKEAITRIVSSGVGEINESDVMKAKAVGATIVGFSVSTPRAIETLAAQNDVPIISSDVIYRLMEIVKDRVIALLPVIIETRVTGEAAVLQLFDIQLKAKQTKKVAGCRVTNGIIEKSKYARLVRNGNVVHEGMLDTMRILKKDVTEVRKGSECGLCFGAAFADLQEGDIIQVYEKIEKPGVL</sequence>
<evidence type="ECO:0000256" key="10">
    <source>
        <dbReference type="ARBA" id="ARBA00044200"/>
    </source>
</evidence>
<dbReference type="Pfam" id="PF22042">
    <property type="entry name" value="EF-G_D2"/>
    <property type="match status" value="1"/>
</dbReference>
<gene>
    <name evidence="13" type="primary">IFM1</name>
    <name evidence="13" type="ORF">LshimejAT787_0206490</name>
</gene>
<dbReference type="FunFam" id="2.40.30.10:FF:000008">
    <property type="entry name" value="Translation initiation factor IF-2"/>
    <property type="match status" value="1"/>
</dbReference>
<protein>
    <recommendedName>
        <fullName evidence="10">Translation initiation factor IF-2, mitochondrial</fullName>
    </recommendedName>
</protein>
<evidence type="ECO:0000256" key="6">
    <source>
        <dbReference type="ARBA" id="ARBA00022946"/>
    </source>
</evidence>
<dbReference type="AlphaFoldDB" id="A0A9P3PGM0"/>
<dbReference type="NCBIfam" id="TIGR00231">
    <property type="entry name" value="small_GTP"/>
    <property type="match status" value="1"/>
</dbReference>
<dbReference type="GO" id="GO:0003743">
    <property type="term" value="F:translation initiation factor activity"/>
    <property type="evidence" value="ECO:0007669"/>
    <property type="project" value="UniProtKB-KW"/>
</dbReference>
<feature type="compositionally biased region" description="Low complexity" evidence="11">
    <location>
        <begin position="157"/>
        <end position="171"/>
    </location>
</feature>
<reference evidence="13" key="1">
    <citation type="submission" date="2022-07" db="EMBL/GenBank/DDBJ databases">
        <title>The genome of Lyophyllum shimeji provides insight into the initial evolution of ectomycorrhizal fungal genome.</title>
        <authorList>
            <person name="Kobayashi Y."/>
            <person name="Shibata T."/>
            <person name="Hirakawa H."/>
            <person name="Shigenobu S."/>
            <person name="Nishiyama T."/>
            <person name="Yamada A."/>
            <person name="Hasebe M."/>
            <person name="Kawaguchi M."/>
        </authorList>
    </citation>
    <scope>NUCLEOTIDE SEQUENCE</scope>
    <source>
        <strain evidence="13">AT787</strain>
    </source>
</reference>
<dbReference type="GO" id="GO:0005525">
    <property type="term" value="F:GTP binding"/>
    <property type="evidence" value="ECO:0007669"/>
    <property type="project" value="UniProtKB-KW"/>
</dbReference>
<keyword evidence="8" id="KW-0342">GTP-binding</keyword>
<comment type="subcellular location">
    <subcellularLocation>
        <location evidence="1">Mitochondrion</location>
    </subcellularLocation>
</comment>
<dbReference type="FunFam" id="3.40.50.300:FF:000019">
    <property type="entry name" value="Translation initiation factor IF-2"/>
    <property type="match status" value="1"/>
</dbReference>
<accession>A0A9P3PGM0</accession>
<dbReference type="InterPro" id="IPR044145">
    <property type="entry name" value="IF2_II"/>
</dbReference>
<dbReference type="InterPro" id="IPR036925">
    <property type="entry name" value="TIF_IF2_dom3_sf"/>
</dbReference>
<dbReference type="InterPro" id="IPR015760">
    <property type="entry name" value="TIF_IF2"/>
</dbReference>
<evidence type="ECO:0000256" key="11">
    <source>
        <dbReference type="SAM" id="MobiDB-lite"/>
    </source>
</evidence>
<dbReference type="SUPFAM" id="SSF50447">
    <property type="entry name" value="Translation proteins"/>
    <property type="match status" value="2"/>
</dbReference>
<evidence type="ECO:0000256" key="8">
    <source>
        <dbReference type="ARBA" id="ARBA00023134"/>
    </source>
</evidence>
<keyword evidence="14" id="KW-1185">Reference proteome</keyword>
<proteinExistence type="inferred from homology"/>
<evidence type="ECO:0000256" key="9">
    <source>
        <dbReference type="ARBA" id="ARBA00025162"/>
    </source>
</evidence>
<feature type="compositionally biased region" description="Polar residues" evidence="11">
    <location>
        <begin position="104"/>
        <end position="132"/>
    </location>
</feature>
<dbReference type="InterPro" id="IPR023115">
    <property type="entry name" value="TIF_IF2_dom3"/>
</dbReference>
<feature type="compositionally biased region" description="Basic and acidic residues" evidence="11">
    <location>
        <begin position="225"/>
        <end position="239"/>
    </location>
</feature>
<evidence type="ECO:0000256" key="5">
    <source>
        <dbReference type="ARBA" id="ARBA00022917"/>
    </source>
</evidence>
<evidence type="ECO:0000313" key="13">
    <source>
        <dbReference type="EMBL" id="GLB35084.1"/>
    </source>
</evidence>
<dbReference type="EMBL" id="BRPK01000002">
    <property type="protein sequence ID" value="GLB35084.1"/>
    <property type="molecule type" value="Genomic_DNA"/>
</dbReference>
<name>A0A9P3PGM0_LYOSH</name>
<comment type="caution">
    <text evidence="13">The sequence shown here is derived from an EMBL/GenBank/DDBJ whole genome shotgun (WGS) entry which is preliminary data.</text>
</comment>
<feature type="compositionally biased region" description="Basic and acidic residues" evidence="11">
    <location>
        <begin position="133"/>
        <end position="151"/>
    </location>
</feature>
<dbReference type="Gene3D" id="2.40.30.10">
    <property type="entry name" value="Translation factors"/>
    <property type="match status" value="2"/>
</dbReference>
<dbReference type="FunFam" id="3.40.50.10050:FF:000001">
    <property type="entry name" value="Translation initiation factor IF-2"/>
    <property type="match status" value="1"/>
</dbReference>
<dbReference type="InterPro" id="IPR009000">
    <property type="entry name" value="Transl_B-barrel_sf"/>
</dbReference>
<dbReference type="PROSITE" id="PS51722">
    <property type="entry name" value="G_TR_2"/>
    <property type="match status" value="1"/>
</dbReference>
<dbReference type="CDD" id="cd01887">
    <property type="entry name" value="IF2_eIF5B"/>
    <property type="match status" value="1"/>
</dbReference>
<keyword evidence="4" id="KW-0547">Nucleotide-binding</keyword>
<dbReference type="SUPFAM" id="SSF52540">
    <property type="entry name" value="P-loop containing nucleoside triphosphate hydrolases"/>
    <property type="match status" value="1"/>
</dbReference>
<dbReference type="GO" id="GO:0005739">
    <property type="term" value="C:mitochondrion"/>
    <property type="evidence" value="ECO:0007669"/>
    <property type="project" value="UniProtKB-SubCell"/>
</dbReference>
<feature type="compositionally biased region" description="Low complexity" evidence="11">
    <location>
        <begin position="180"/>
        <end position="196"/>
    </location>
</feature>
<evidence type="ECO:0000256" key="4">
    <source>
        <dbReference type="ARBA" id="ARBA00022741"/>
    </source>
</evidence>
<keyword evidence="7" id="KW-0496">Mitochondrion</keyword>
<keyword evidence="6" id="KW-0809">Transit peptide</keyword>
<dbReference type="GO" id="GO:0003924">
    <property type="term" value="F:GTPase activity"/>
    <property type="evidence" value="ECO:0007669"/>
    <property type="project" value="InterPro"/>
</dbReference>
<feature type="compositionally biased region" description="Low complexity" evidence="11">
    <location>
        <begin position="53"/>
        <end position="70"/>
    </location>
</feature>
<feature type="compositionally biased region" description="Polar residues" evidence="11">
    <location>
        <begin position="211"/>
        <end position="223"/>
    </location>
</feature>
<dbReference type="Gene3D" id="3.40.50.10050">
    <property type="entry name" value="Translation initiation factor IF- 2, domain 3"/>
    <property type="match status" value="1"/>
</dbReference>
<keyword evidence="5" id="KW-0648">Protein biosynthesis</keyword>
<feature type="region of interest" description="Disordered" evidence="11">
    <location>
        <begin position="1"/>
        <end position="256"/>
    </location>
</feature>
<evidence type="ECO:0000256" key="1">
    <source>
        <dbReference type="ARBA" id="ARBA00004173"/>
    </source>
</evidence>
<dbReference type="SUPFAM" id="SSF52156">
    <property type="entry name" value="Initiation factor IF2/eIF5b, domain 3"/>
    <property type="match status" value="1"/>
</dbReference>
<dbReference type="CDD" id="cd03702">
    <property type="entry name" value="IF2_mtIF2_II"/>
    <property type="match status" value="1"/>
</dbReference>
<dbReference type="Pfam" id="PF11987">
    <property type="entry name" value="IF-2"/>
    <property type="match status" value="1"/>
</dbReference>
<dbReference type="PRINTS" id="PR00315">
    <property type="entry name" value="ELONGATNFCT"/>
</dbReference>
<evidence type="ECO:0000313" key="14">
    <source>
        <dbReference type="Proteomes" id="UP001063166"/>
    </source>
</evidence>
<dbReference type="InterPro" id="IPR000795">
    <property type="entry name" value="T_Tr_GTP-bd_dom"/>
</dbReference>
<dbReference type="PANTHER" id="PTHR43381">
    <property type="entry name" value="TRANSLATION INITIATION FACTOR IF-2-RELATED"/>
    <property type="match status" value="1"/>
</dbReference>
<dbReference type="Pfam" id="PF00009">
    <property type="entry name" value="GTP_EFTU"/>
    <property type="match status" value="1"/>
</dbReference>
<evidence type="ECO:0000256" key="7">
    <source>
        <dbReference type="ARBA" id="ARBA00023128"/>
    </source>
</evidence>
<dbReference type="Proteomes" id="UP001063166">
    <property type="component" value="Unassembled WGS sequence"/>
</dbReference>
<dbReference type="InterPro" id="IPR000178">
    <property type="entry name" value="TF_IF2_bacterial-like"/>
</dbReference>
<dbReference type="PANTHER" id="PTHR43381:SF20">
    <property type="entry name" value="TRANSLATION INITIATION FACTOR IF-2, MITOCHONDRIAL"/>
    <property type="match status" value="1"/>
</dbReference>
<keyword evidence="3" id="KW-0396">Initiation factor</keyword>
<dbReference type="NCBIfam" id="TIGR00487">
    <property type="entry name" value="IF-2"/>
    <property type="match status" value="1"/>
</dbReference>
<dbReference type="OrthoDB" id="361630at2759"/>
<dbReference type="InterPro" id="IPR027417">
    <property type="entry name" value="P-loop_NTPase"/>
</dbReference>
<dbReference type="InterPro" id="IPR005225">
    <property type="entry name" value="Small_GTP-bd"/>
</dbReference>
<dbReference type="CDD" id="cd03692">
    <property type="entry name" value="mtIF2_IVc"/>
    <property type="match status" value="1"/>
</dbReference>
<feature type="compositionally biased region" description="Low complexity" evidence="11">
    <location>
        <begin position="12"/>
        <end position="26"/>
    </location>
</feature>
<evidence type="ECO:0000259" key="12">
    <source>
        <dbReference type="PROSITE" id="PS51722"/>
    </source>
</evidence>
<evidence type="ECO:0000256" key="2">
    <source>
        <dbReference type="ARBA" id="ARBA00007733"/>
    </source>
</evidence>
<organism evidence="13 14">
    <name type="scientific">Lyophyllum shimeji</name>
    <name type="common">Hon-shimeji</name>
    <name type="synonym">Tricholoma shimeji</name>
    <dbReference type="NCBI Taxonomy" id="47721"/>
    <lineage>
        <taxon>Eukaryota</taxon>
        <taxon>Fungi</taxon>
        <taxon>Dikarya</taxon>
        <taxon>Basidiomycota</taxon>
        <taxon>Agaricomycotina</taxon>
        <taxon>Agaricomycetes</taxon>
        <taxon>Agaricomycetidae</taxon>
        <taxon>Agaricales</taxon>
        <taxon>Tricholomatineae</taxon>
        <taxon>Lyophyllaceae</taxon>
        <taxon>Lyophyllum</taxon>
    </lineage>
</organism>
<dbReference type="InterPro" id="IPR053905">
    <property type="entry name" value="EF-G-like_DII"/>
</dbReference>